<comment type="caution">
    <text evidence="2">The sequence shown here is derived from an EMBL/GenBank/DDBJ whole genome shotgun (WGS) entry which is preliminary data.</text>
</comment>
<organism evidence="2 3">
    <name type="scientific">Clostridium cadaveris</name>
    <dbReference type="NCBI Taxonomy" id="1529"/>
    <lineage>
        <taxon>Bacteria</taxon>
        <taxon>Bacillati</taxon>
        <taxon>Bacillota</taxon>
        <taxon>Clostridia</taxon>
        <taxon>Eubacteriales</taxon>
        <taxon>Clostridiaceae</taxon>
        <taxon>Clostridium</taxon>
    </lineage>
</organism>
<protein>
    <recommendedName>
        <fullName evidence="4">DUF2268 domain-containing protein</fullName>
    </recommendedName>
</protein>
<gene>
    <name evidence="2" type="ORF">DBY38_14605</name>
</gene>
<sequence length="274" mass="32150">MNIIDMRGDFENFYDEAKVIGKWTAFKKYYEKYSELFDLMIEGLYMIEFNEFKNIVEKTNFDTIFHRLKLIDESMVEKIKEITKKSIKGLEFEKEFDLYIGGGVGHACGVALPTKKPSIYIGLECIDKCDINFLIPHEVNHMVRINSIKNINLYSFAERVMTEGLGVIYPLILNHLPINMDNISKTLVIEKKQVEILQEKYYELKQKVINHFEDTLNYKLMNEFFTIRNDETTKTILSGYYIGLKIIEKMICEGDDIRELTKMPINELVLRSSI</sequence>
<evidence type="ECO:0000313" key="3">
    <source>
        <dbReference type="Proteomes" id="UP000246114"/>
    </source>
</evidence>
<dbReference type="GeneID" id="90546094"/>
<accession>A0A316LZX1</accession>
<dbReference type="RefSeq" id="WP_178310755.1">
    <property type="nucleotide sequence ID" value="NZ_CP076620.1"/>
</dbReference>
<name>A0A316LZX1_9CLOT</name>
<evidence type="ECO:0008006" key="4">
    <source>
        <dbReference type="Google" id="ProtNLM"/>
    </source>
</evidence>
<proteinExistence type="predicted"/>
<feature type="coiled-coil region" evidence="1">
    <location>
        <begin position="180"/>
        <end position="207"/>
    </location>
</feature>
<evidence type="ECO:0000256" key="1">
    <source>
        <dbReference type="SAM" id="Coils"/>
    </source>
</evidence>
<dbReference type="AlphaFoldDB" id="A0A316LZX1"/>
<reference evidence="2 3" key="1">
    <citation type="submission" date="2018-03" db="EMBL/GenBank/DDBJ databases">
        <title>The uncultured portion of the human microbiome is neutrally assembled.</title>
        <authorList>
            <person name="Jeraldo P."/>
            <person name="Boardman L."/>
            <person name="White B.A."/>
            <person name="Nelson H."/>
            <person name="Goldenfeld N."/>
            <person name="Chia N."/>
        </authorList>
    </citation>
    <scope>NUCLEOTIDE SEQUENCE [LARGE SCALE GENOMIC DNA]</scope>
    <source>
        <strain evidence="2">CIM:MAG 903</strain>
    </source>
</reference>
<evidence type="ECO:0000313" key="2">
    <source>
        <dbReference type="EMBL" id="PWL51464.1"/>
    </source>
</evidence>
<dbReference type="Proteomes" id="UP000246114">
    <property type="component" value="Unassembled WGS sequence"/>
</dbReference>
<dbReference type="EMBL" id="QAMZ01000056">
    <property type="protein sequence ID" value="PWL51464.1"/>
    <property type="molecule type" value="Genomic_DNA"/>
</dbReference>
<keyword evidence="1" id="KW-0175">Coiled coil</keyword>